<evidence type="ECO:0000313" key="1">
    <source>
        <dbReference type="EMBL" id="CAI2186069.1"/>
    </source>
</evidence>
<dbReference type="AlphaFoldDB" id="A0A9W4SYI4"/>
<organism evidence="1 2">
    <name type="scientific">Funneliformis geosporum</name>
    <dbReference type="NCBI Taxonomy" id="1117311"/>
    <lineage>
        <taxon>Eukaryota</taxon>
        <taxon>Fungi</taxon>
        <taxon>Fungi incertae sedis</taxon>
        <taxon>Mucoromycota</taxon>
        <taxon>Glomeromycotina</taxon>
        <taxon>Glomeromycetes</taxon>
        <taxon>Glomerales</taxon>
        <taxon>Glomeraceae</taxon>
        <taxon>Funneliformis</taxon>
    </lineage>
</organism>
<feature type="non-terminal residue" evidence="1">
    <location>
        <position position="90"/>
    </location>
</feature>
<keyword evidence="2" id="KW-1185">Reference proteome</keyword>
<reference evidence="1" key="1">
    <citation type="submission" date="2022-08" db="EMBL/GenBank/DDBJ databases">
        <authorList>
            <person name="Kallberg Y."/>
            <person name="Tangrot J."/>
            <person name="Rosling A."/>
        </authorList>
    </citation>
    <scope>NUCLEOTIDE SEQUENCE</scope>
    <source>
        <strain evidence="1">Wild A</strain>
    </source>
</reference>
<proteinExistence type="predicted"/>
<comment type="caution">
    <text evidence="1">The sequence shown here is derived from an EMBL/GenBank/DDBJ whole genome shotgun (WGS) entry which is preliminary data.</text>
</comment>
<dbReference type="EMBL" id="CAMKVN010003993">
    <property type="protein sequence ID" value="CAI2186069.1"/>
    <property type="molecule type" value="Genomic_DNA"/>
</dbReference>
<protein>
    <submittedName>
        <fullName evidence="1">5934_t:CDS:1</fullName>
    </submittedName>
</protein>
<gene>
    <name evidence="1" type="ORF">FWILDA_LOCUS12391</name>
</gene>
<name>A0A9W4SYI4_9GLOM</name>
<sequence>DKNIVNAINKLSSEIIESNQAIKLINKDKEIIATIRHAIITYAENLKELKFSFSESNFNNAFLNILAKRFLNKQDLKIDIGKLYAELFLT</sequence>
<accession>A0A9W4SYI4</accession>
<dbReference type="Proteomes" id="UP001153678">
    <property type="component" value="Unassembled WGS sequence"/>
</dbReference>
<dbReference type="OrthoDB" id="2405589at2759"/>
<evidence type="ECO:0000313" key="2">
    <source>
        <dbReference type="Proteomes" id="UP001153678"/>
    </source>
</evidence>